<comment type="caution">
    <text evidence="2">The sequence shown here is derived from an EMBL/GenBank/DDBJ whole genome shotgun (WGS) entry which is preliminary data.</text>
</comment>
<dbReference type="AlphaFoldDB" id="A0A5B7K1R3"/>
<gene>
    <name evidence="2" type="ORF">E2C01_094766</name>
</gene>
<name>A0A5B7K1R3_PORTR</name>
<feature type="region of interest" description="Disordered" evidence="1">
    <location>
        <begin position="43"/>
        <end position="71"/>
    </location>
</feature>
<dbReference type="Proteomes" id="UP000324222">
    <property type="component" value="Unassembled WGS sequence"/>
</dbReference>
<protein>
    <submittedName>
        <fullName evidence="2">Uncharacterized protein</fullName>
    </submittedName>
</protein>
<keyword evidence="3" id="KW-1185">Reference proteome</keyword>
<sequence length="106" mass="11694">MSIVSRRLTLGSLRPESHISDLLTGSHSRLSALMEVQIERREWGEEGGSGSTEQMMRSCGQGSRGSARPVKGTTRPWLCYGRLVKEGCGHEDREAQLWSNRGHAAV</sequence>
<reference evidence="2 3" key="1">
    <citation type="submission" date="2019-05" db="EMBL/GenBank/DDBJ databases">
        <title>Another draft genome of Portunus trituberculatus and its Hox gene families provides insights of decapod evolution.</title>
        <authorList>
            <person name="Jeong J.-H."/>
            <person name="Song I."/>
            <person name="Kim S."/>
            <person name="Choi T."/>
            <person name="Kim D."/>
            <person name="Ryu S."/>
            <person name="Kim W."/>
        </authorList>
    </citation>
    <scope>NUCLEOTIDE SEQUENCE [LARGE SCALE GENOMIC DNA]</scope>
    <source>
        <tissue evidence="2">Muscle</tissue>
    </source>
</reference>
<accession>A0A5B7K1R3</accession>
<evidence type="ECO:0000313" key="3">
    <source>
        <dbReference type="Proteomes" id="UP000324222"/>
    </source>
</evidence>
<dbReference type="EMBL" id="VSRR010117988">
    <property type="protein sequence ID" value="MPC99357.1"/>
    <property type="molecule type" value="Genomic_DNA"/>
</dbReference>
<organism evidence="2 3">
    <name type="scientific">Portunus trituberculatus</name>
    <name type="common">Swimming crab</name>
    <name type="synonym">Neptunus trituberculatus</name>
    <dbReference type="NCBI Taxonomy" id="210409"/>
    <lineage>
        <taxon>Eukaryota</taxon>
        <taxon>Metazoa</taxon>
        <taxon>Ecdysozoa</taxon>
        <taxon>Arthropoda</taxon>
        <taxon>Crustacea</taxon>
        <taxon>Multicrustacea</taxon>
        <taxon>Malacostraca</taxon>
        <taxon>Eumalacostraca</taxon>
        <taxon>Eucarida</taxon>
        <taxon>Decapoda</taxon>
        <taxon>Pleocyemata</taxon>
        <taxon>Brachyura</taxon>
        <taxon>Eubrachyura</taxon>
        <taxon>Portunoidea</taxon>
        <taxon>Portunidae</taxon>
        <taxon>Portuninae</taxon>
        <taxon>Portunus</taxon>
    </lineage>
</organism>
<evidence type="ECO:0000256" key="1">
    <source>
        <dbReference type="SAM" id="MobiDB-lite"/>
    </source>
</evidence>
<evidence type="ECO:0000313" key="2">
    <source>
        <dbReference type="EMBL" id="MPC99357.1"/>
    </source>
</evidence>
<proteinExistence type="predicted"/>